<proteinExistence type="predicted"/>
<keyword evidence="2" id="KW-1003">Cell membrane</keyword>
<dbReference type="AlphaFoldDB" id="A0A832WJJ8"/>
<evidence type="ECO:0000313" key="9">
    <source>
        <dbReference type="Proteomes" id="UP000617544"/>
    </source>
</evidence>
<organism evidence="8 9">
    <name type="scientific">Pyrococcus horikoshii</name>
    <dbReference type="NCBI Taxonomy" id="53953"/>
    <lineage>
        <taxon>Archaea</taxon>
        <taxon>Methanobacteriati</taxon>
        <taxon>Methanobacteriota</taxon>
        <taxon>Thermococci</taxon>
        <taxon>Thermococcales</taxon>
        <taxon>Thermococcaceae</taxon>
        <taxon>Pyrococcus</taxon>
    </lineage>
</organism>
<dbReference type="RefSeq" id="WP_010885511.1">
    <property type="nucleotide sequence ID" value="NZ_DUJN01000002.1"/>
</dbReference>
<dbReference type="GeneID" id="1443749"/>
<gene>
    <name evidence="8" type="ORF">HA331_01435</name>
</gene>
<evidence type="ECO:0000256" key="2">
    <source>
        <dbReference type="ARBA" id="ARBA00022475"/>
    </source>
</evidence>
<name>A0A832WJJ8_PYRHR</name>
<keyword evidence="3 6" id="KW-0812">Transmembrane</keyword>
<dbReference type="Pfam" id="PF13244">
    <property type="entry name" value="MbhD"/>
    <property type="match status" value="1"/>
</dbReference>
<reference evidence="8" key="1">
    <citation type="journal article" date="2020" name="bioRxiv">
        <title>A rank-normalized archaeal taxonomy based on genome phylogeny resolves widespread incomplete and uneven classifications.</title>
        <authorList>
            <person name="Rinke C."/>
            <person name="Chuvochina M."/>
            <person name="Mussig A.J."/>
            <person name="Chaumeil P.-A."/>
            <person name="Waite D.W."/>
            <person name="Whitman W.B."/>
            <person name="Parks D.H."/>
            <person name="Hugenholtz P."/>
        </authorList>
    </citation>
    <scope>NUCLEOTIDE SEQUENCE</scope>
    <source>
        <strain evidence="8">UBA8834</strain>
    </source>
</reference>
<evidence type="ECO:0000259" key="7">
    <source>
        <dbReference type="Pfam" id="PF13244"/>
    </source>
</evidence>
<comment type="subcellular location">
    <subcellularLocation>
        <location evidence="1">Cell membrane</location>
        <topology evidence="1">Multi-pass membrane protein</topology>
    </subcellularLocation>
</comment>
<dbReference type="GO" id="GO:0005886">
    <property type="term" value="C:plasma membrane"/>
    <property type="evidence" value="ECO:0007669"/>
    <property type="project" value="UniProtKB-SubCell"/>
</dbReference>
<comment type="caution">
    <text evidence="8">The sequence shown here is derived from an EMBL/GenBank/DDBJ whole genome shotgun (WGS) entry which is preliminary data.</text>
</comment>
<evidence type="ECO:0000256" key="6">
    <source>
        <dbReference type="SAM" id="Phobius"/>
    </source>
</evidence>
<feature type="transmembrane region" description="Helical" evidence="6">
    <location>
        <begin position="6"/>
        <end position="24"/>
    </location>
</feature>
<dbReference type="InterPro" id="IPR025383">
    <property type="entry name" value="MrpA_C/MbhD"/>
</dbReference>
<feature type="domain" description="MrpA C-terminal/MbhD" evidence="7">
    <location>
        <begin position="13"/>
        <end position="78"/>
    </location>
</feature>
<evidence type="ECO:0000256" key="3">
    <source>
        <dbReference type="ARBA" id="ARBA00022692"/>
    </source>
</evidence>
<evidence type="ECO:0000256" key="1">
    <source>
        <dbReference type="ARBA" id="ARBA00004651"/>
    </source>
</evidence>
<keyword evidence="5 6" id="KW-0472">Membrane</keyword>
<feature type="transmembrane region" description="Helical" evidence="6">
    <location>
        <begin position="31"/>
        <end position="48"/>
    </location>
</feature>
<feature type="transmembrane region" description="Helical" evidence="6">
    <location>
        <begin position="54"/>
        <end position="74"/>
    </location>
</feature>
<keyword evidence="4 6" id="KW-1133">Transmembrane helix</keyword>
<evidence type="ECO:0000256" key="4">
    <source>
        <dbReference type="ARBA" id="ARBA00022989"/>
    </source>
</evidence>
<accession>A0A832WJJ8</accession>
<dbReference type="EMBL" id="DUJN01000002">
    <property type="protein sequence ID" value="HII60424.1"/>
    <property type="molecule type" value="Genomic_DNA"/>
</dbReference>
<protein>
    <submittedName>
        <fullName evidence="8">DUF4040 domain-containing protein</fullName>
    </submittedName>
</protein>
<evidence type="ECO:0000313" key="8">
    <source>
        <dbReference type="EMBL" id="HII60424.1"/>
    </source>
</evidence>
<dbReference type="Proteomes" id="UP000617544">
    <property type="component" value="Unassembled WGS sequence"/>
</dbReference>
<dbReference type="NCBIfam" id="NF006242">
    <property type="entry name" value="PRK08378.1"/>
    <property type="match status" value="1"/>
</dbReference>
<evidence type="ECO:0000256" key="5">
    <source>
        <dbReference type="ARBA" id="ARBA00023136"/>
    </source>
</evidence>
<sequence>MNDIIIQFIILLGIILTSALMITLRDLLGAAIASAAMSLLLSLEFYMLHAPDVAIAEAAVGAGVVTAIVVYAIAKTERYEREAP</sequence>